<name>C6RDC8_9BACT</name>
<proteinExistence type="predicted"/>
<evidence type="ECO:0000313" key="3">
    <source>
        <dbReference type="Proteomes" id="UP000003107"/>
    </source>
</evidence>
<dbReference type="OrthoDB" id="8647779at2"/>
<sequence>MRNIMVKNKKIWIIAIILALIIPELILAFFYYAAATQDKFKNIDKSNFYRSPDGEIYAAIAHSGRYLLKGADKDSFRVLNLPHHYYYSNVAADKNNVYCSTKILQGLDPKSTHLLGNGYLTDGKTSYFCSPKGEKQPGFNEFVAVMKSVANLFIKSYEDSSYFYKNVRVGSVNLEPIFDTGFAKDGSTLYYMGEKLDADPKGLQFIKTLNGQKSDYFTDGRSVFLDGVKLDVSYTEEMREIATDPYQETRYLFEPKTGAIFANGHKFSEQAMPFTPIFNEGDSYIFWPIFVGKDGVYFWDKSKPGLEKISNFKPKGKIYRFYSDLFADDESIYFLQNSEEWQHSRHGRQVSARLVGLYRLTSKAALRQVGLVKGGEYGTVFADDKKSYFVSSYYDRFYAKDGIYEIADLRAVEILTRPPHFQGKELEAKDIYEMIKTGALVPASGEEVAISRIEVEKPTIILYITFGIAFIVAVIFGVTKARSAKRDYI</sequence>
<dbReference type="Pfam" id="PF13644">
    <property type="entry name" value="DKNYY"/>
    <property type="match status" value="1"/>
</dbReference>
<evidence type="ECO:0000256" key="1">
    <source>
        <dbReference type="SAM" id="Phobius"/>
    </source>
</evidence>
<evidence type="ECO:0000313" key="2">
    <source>
        <dbReference type="EMBL" id="EET80695.1"/>
    </source>
</evidence>
<dbReference type="STRING" id="553219.CAMSH0001_1844"/>
<comment type="caution">
    <text evidence="2">The sequence shown here is derived from an EMBL/GenBank/DDBJ whole genome shotgun (WGS) entry which is preliminary data.</text>
</comment>
<accession>C6RDC8</accession>
<dbReference type="GeneID" id="60990614"/>
<keyword evidence="1" id="KW-0472">Membrane</keyword>
<feature type="transmembrane region" description="Helical" evidence="1">
    <location>
        <begin position="12"/>
        <end position="34"/>
    </location>
</feature>
<dbReference type="EMBL" id="ACVQ01000005">
    <property type="protein sequence ID" value="EET80695.1"/>
    <property type="molecule type" value="Genomic_DNA"/>
</dbReference>
<keyword evidence="3" id="KW-1185">Reference proteome</keyword>
<dbReference type="eggNOG" id="ENOG502Z8QC">
    <property type="taxonomic scope" value="Bacteria"/>
</dbReference>
<gene>
    <name evidence="2" type="ORF">CAMSH0001_1844</name>
</gene>
<reference evidence="2 3" key="1">
    <citation type="submission" date="2009-07" db="EMBL/GenBank/DDBJ databases">
        <authorList>
            <person name="Madupu R."/>
            <person name="Sebastian Y."/>
            <person name="Durkin A.S."/>
            <person name="Torralba M."/>
            <person name="Methe B."/>
            <person name="Sutton G.G."/>
            <person name="Strausberg R.L."/>
            <person name="Nelson K.E."/>
        </authorList>
    </citation>
    <scope>NUCLEOTIDE SEQUENCE [LARGE SCALE GENOMIC DNA]</scope>
    <source>
        <strain evidence="2 3">RM3277</strain>
    </source>
</reference>
<keyword evidence="1" id="KW-0812">Transmembrane</keyword>
<dbReference type="InterPro" id="IPR027375">
    <property type="entry name" value="DKNYY"/>
</dbReference>
<dbReference type="AlphaFoldDB" id="C6RDC8"/>
<keyword evidence="1" id="KW-1133">Transmembrane helix</keyword>
<organism evidence="2 3">
    <name type="scientific">Campylobacter showae RM3277</name>
    <dbReference type="NCBI Taxonomy" id="553219"/>
    <lineage>
        <taxon>Bacteria</taxon>
        <taxon>Pseudomonadati</taxon>
        <taxon>Campylobacterota</taxon>
        <taxon>Epsilonproteobacteria</taxon>
        <taxon>Campylobacterales</taxon>
        <taxon>Campylobacteraceae</taxon>
        <taxon>Campylobacter</taxon>
    </lineage>
</organism>
<dbReference type="Proteomes" id="UP000003107">
    <property type="component" value="Unassembled WGS sequence"/>
</dbReference>
<protein>
    <submittedName>
        <fullName evidence="2">Cell wall-binding repeat protein</fullName>
    </submittedName>
</protein>
<feature type="transmembrane region" description="Helical" evidence="1">
    <location>
        <begin position="460"/>
        <end position="479"/>
    </location>
</feature>
<dbReference type="RefSeq" id="WP_002946795.1">
    <property type="nucleotide sequence ID" value="NZ_ACVQ01000005.1"/>
</dbReference>